<keyword evidence="3 8" id="KW-0812">Transmembrane</keyword>
<accession>G8Y6X8</accession>
<dbReference type="STRING" id="559304.G8Y6X8"/>
<dbReference type="HOGENOM" id="CLU_085469_0_0_1"/>
<sequence>MKLFYGIVPVLLYFVFNHLYYTWLPRNYVFDKDVLARLSQETIAEHPDGNITNIMIDLAPKIKAEYGDIINDLNFEEWVYNNAGGAMGTMFILHASISEYLIFFGTAIGTEGHTGVHFADDYFIILKGKQLAALPGALYPEVYLPGDVHHLSKGDAKQYAMPSGAFALELAQGWIPAMLPFGFLDTLSSTLDFQTFARTVYYTGRDMVANLLRGKF</sequence>
<keyword evidence="11" id="KW-1185">Reference proteome</keyword>
<evidence type="ECO:0000256" key="8">
    <source>
        <dbReference type="RuleBase" id="RU368083"/>
    </source>
</evidence>
<evidence type="ECO:0000256" key="4">
    <source>
        <dbReference type="ARBA" id="ARBA00022824"/>
    </source>
</evidence>
<name>G8Y6X8_PICSO</name>
<dbReference type="PANTHER" id="PTHR10868">
    <property type="entry name" value="SIGMA 1-TYPE OPIOID RECEPTOR-RELATED"/>
    <property type="match status" value="1"/>
</dbReference>
<keyword evidence="6 8" id="KW-0472">Membrane</keyword>
<gene>
    <name evidence="10" type="primary">Piso0_003902</name>
    <name evidence="9" type="ORF">GNLVRS01_PISO0K05092g</name>
    <name evidence="10" type="ORF">GNLVRS01_PISO0L05093g</name>
</gene>
<dbReference type="OrthoDB" id="347124at2759"/>
<dbReference type="Pfam" id="PF04622">
    <property type="entry name" value="ERG2_Sigma1R"/>
    <property type="match status" value="1"/>
</dbReference>
<dbReference type="Proteomes" id="UP000005222">
    <property type="component" value="Chromosome K"/>
</dbReference>
<reference evidence="11" key="2">
    <citation type="journal article" date="2012" name="G3 (Bethesda)">
        <title>Pichia sorbitophila, an interspecies yeast hybrid reveals early steps of genome resolution following polyploidization.</title>
        <authorList>
            <person name="Leh Louis V."/>
            <person name="Despons L."/>
            <person name="Friedrich A."/>
            <person name="Martin T."/>
            <person name="Durrens P."/>
            <person name="Casaregola S."/>
            <person name="Neuveglise C."/>
            <person name="Fairhead C."/>
            <person name="Marck C."/>
            <person name="Cruz J.A."/>
            <person name="Straub M.L."/>
            <person name="Kugler V."/>
            <person name="Sacerdot C."/>
            <person name="Uzunov Z."/>
            <person name="Thierry A."/>
            <person name="Weiss S."/>
            <person name="Bleykasten C."/>
            <person name="De Montigny J."/>
            <person name="Jacques N."/>
            <person name="Jung P."/>
            <person name="Lemaire M."/>
            <person name="Mallet S."/>
            <person name="Morel G."/>
            <person name="Richard G.F."/>
            <person name="Sarkar A."/>
            <person name="Savel G."/>
            <person name="Schacherer J."/>
            <person name="Seret M.L."/>
            <person name="Talla E."/>
            <person name="Samson G."/>
            <person name="Jubin C."/>
            <person name="Poulain J."/>
            <person name="Vacherie B."/>
            <person name="Barbe V."/>
            <person name="Pelletier E."/>
            <person name="Sherman D.J."/>
            <person name="Westhof E."/>
            <person name="Weissenbach J."/>
            <person name="Baret P.V."/>
            <person name="Wincker P."/>
            <person name="Gaillardin C."/>
            <person name="Dujon B."/>
            <person name="Souciet J.L."/>
        </authorList>
    </citation>
    <scope>NUCLEOTIDE SEQUENCE [LARGE SCALE GENOMIC DNA]</scope>
    <source>
        <strain evidence="11">ATCC MYA-4447 / BCRC 22081 / CBS 7064 / NBRC 10061 / NRRL Y-12695</strain>
    </source>
</reference>
<dbReference type="PANTHER" id="PTHR10868:SF1">
    <property type="entry name" value="SIGMA NON-OPIOID INTRACELLULAR RECEPTOR 1"/>
    <property type="match status" value="1"/>
</dbReference>
<dbReference type="InParanoid" id="G8Y6X8"/>
<dbReference type="GO" id="GO:0006696">
    <property type="term" value="P:ergosterol biosynthetic process"/>
    <property type="evidence" value="ECO:0007669"/>
    <property type="project" value="TreeGrafter"/>
</dbReference>
<reference evidence="10" key="1">
    <citation type="submission" date="2011-10" db="EMBL/GenBank/DDBJ databases">
        <authorList>
            <person name="Genoscope - CEA"/>
        </authorList>
    </citation>
    <scope>NUCLEOTIDE SEQUENCE</scope>
</reference>
<feature type="transmembrane region" description="Helical" evidence="8">
    <location>
        <begin position="6"/>
        <end position="24"/>
    </location>
</feature>
<evidence type="ECO:0000256" key="3">
    <source>
        <dbReference type="ARBA" id="ARBA00022692"/>
    </source>
</evidence>
<dbReference type="EMBL" id="FO082048">
    <property type="protein sequence ID" value="CCE84358.1"/>
    <property type="molecule type" value="Genomic_DNA"/>
</dbReference>
<dbReference type="EC" id="5.-.-.-" evidence="8"/>
<dbReference type="InterPro" id="IPR006716">
    <property type="entry name" value="ERG2_sigma1_rcpt-like"/>
</dbReference>
<comment type="pathway">
    <text evidence="7 8">Steroid metabolism; ergosterol biosynthesis.</text>
</comment>
<evidence type="ECO:0000256" key="6">
    <source>
        <dbReference type="ARBA" id="ARBA00023136"/>
    </source>
</evidence>
<evidence type="ECO:0000256" key="5">
    <source>
        <dbReference type="ARBA" id="ARBA00022989"/>
    </source>
</evidence>
<evidence type="ECO:0000256" key="2">
    <source>
        <dbReference type="ARBA" id="ARBA00007141"/>
    </source>
</evidence>
<dbReference type="AlphaFoldDB" id="G8Y6X8"/>
<evidence type="ECO:0000313" key="9">
    <source>
        <dbReference type="EMBL" id="CCE83327.1"/>
    </source>
</evidence>
<dbReference type="EMBL" id="FO082049">
    <property type="protein sequence ID" value="CCE83327.1"/>
    <property type="molecule type" value="Genomic_DNA"/>
</dbReference>
<evidence type="ECO:0000256" key="7">
    <source>
        <dbReference type="ARBA" id="ARBA00029435"/>
    </source>
</evidence>
<comment type="similarity">
    <text evidence="2 8">Belongs to the ERG2 family.</text>
</comment>
<dbReference type="GO" id="GO:0005789">
    <property type="term" value="C:endoplasmic reticulum membrane"/>
    <property type="evidence" value="ECO:0007669"/>
    <property type="project" value="UniProtKB-SubCell"/>
</dbReference>
<keyword evidence="5 8" id="KW-1133">Transmembrane helix</keyword>
<evidence type="ECO:0000313" key="10">
    <source>
        <dbReference type="EMBL" id="CCE84358.1"/>
    </source>
</evidence>
<dbReference type="UniPathway" id="UPA00768"/>
<comment type="function">
    <text evidence="8">Catalyzes the reaction which results in unsaturation at C-7 in the B ring of sterols.</text>
</comment>
<comment type="subcellular location">
    <subcellularLocation>
        <location evidence="1">Endoplasmic reticulum membrane</location>
    </subcellularLocation>
</comment>
<organism evidence="10 11">
    <name type="scientific">Pichia sorbitophila (strain ATCC MYA-4447 / BCRC 22081 / CBS 7064 / NBRC 10061 / NRRL Y-12695)</name>
    <name type="common">Hybrid yeast</name>
    <dbReference type="NCBI Taxonomy" id="559304"/>
    <lineage>
        <taxon>Eukaryota</taxon>
        <taxon>Fungi</taxon>
        <taxon>Dikarya</taxon>
        <taxon>Ascomycota</taxon>
        <taxon>Saccharomycotina</taxon>
        <taxon>Pichiomycetes</taxon>
        <taxon>Debaryomycetaceae</taxon>
        <taxon>Millerozyma</taxon>
    </lineage>
</organism>
<keyword evidence="4" id="KW-0256">Endoplasmic reticulum</keyword>
<evidence type="ECO:0000313" key="11">
    <source>
        <dbReference type="Proteomes" id="UP000005222"/>
    </source>
</evidence>
<dbReference type="eggNOG" id="KOG4143">
    <property type="taxonomic scope" value="Eukaryota"/>
</dbReference>
<dbReference type="FunCoup" id="G8Y6X8">
    <property type="interactions" value="253"/>
</dbReference>
<dbReference type="Proteomes" id="UP000005222">
    <property type="component" value="Chromosome L"/>
</dbReference>
<evidence type="ECO:0000256" key="1">
    <source>
        <dbReference type="ARBA" id="ARBA00004586"/>
    </source>
</evidence>
<proteinExistence type="inferred from homology"/>
<protein>
    <recommendedName>
        <fullName evidence="8">C-8 sterol isomerase</fullName>
        <ecNumber evidence="8">5.-.-.-</ecNumber>
    </recommendedName>
    <alternativeName>
        <fullName evidence="8">Delta-8--delta-7 sterol isomerase</fullName>
    </alternativeName>
</protein>